<dbReference type="EMBL" id="JAVBVO010000002">
    <property type="protein sequence ID" value="MDZ5757689.1"/>
    <property type="molecule type" value="Genomic_DNA"/>
</dbReference>
<reference evidence="2" key="1">
    <citation type="submission" date="2023-08" db="EMBL/GenBank/DDBJ databases">
        <title>Genomic characterization of piscicolin 126 produced by Carnobacterium maltaromaticum CM22 strain isolated from salmon (Salmo salar).</title>
        <authorList>
            <person name="Gonzalez-Gragera E."/>
            <person name="Garcia-Lopez J.D."/>
            <person name="Teso-Perez C."/>
            <person name="Gimenez-Hernandez I."/>
            <person name="Peralta-Sanchez J.M."/>
            <person name="Valdivia E."/>
            <person name="Montalban-Lopez M."/>
            <person name="Martin-Platero A.M."/>
            <person name="Banos A."/>
            <person name="Martinez-Bueno M."/>
        </authorList>
    </citation>
    <scope>NUCLEOTIDE SEQUENCE</scope>
    <source>
        <strain evidence="2">CM22</strain>
    </source>
</reference>
<name>A0AAW9JQW8_CARML</name>
<proteinExistence type="predicted"/>
<dbReference type="AlphaFoldDB" id="A0AAW9JQW8"/>
<evidence type="ECO:0000259" key="1">
    <source>
        <dbReference type="Pfam" id="PF05043"/>
    </source>
</evidence>
<organism evidence="2 3">
    <name type="scientific">Carnobacterium maltaromaticum</name>
    <name type="common">Carnobacterium piscicola</name>
    <dbReference type="NCBI Taxonomy" id="2751"/>
    <lineage>
        <taxon>Bacteria</taxon>
        <taxon>Bacillati</taxon>
        <taxon>Bacillota</taxon>
        <taxon>Bacilli</taxon>
        <taxon>Lactobacillales</taxon>
        <taxon>Carnobacteriaceae</taxon>
        <taxon>Carnobacterium</taxon>
    </lineage>
</organism>
<protein>
    <submittedName>
        <fullName evidence="2">Helix-turn-helix domain-containing protein</fullName>
    </submittedName>
</protein>
<dbReference type="RefSeq" id="WP_229252108.1">
    <property type="nucleotide sequence ID" value="NZ_JAVBVO010000002.1"/>
</dbReference>
<evidence type="ECO:0000313" key="2">
    <source>
        <dbReference type="EMBL" id="MDZ5757689.1"/>
    </source>
</evidence>
<dbReference type="InterPro" id="IPR007737">
    <property type="entry name" value="Mga_HTH"/>
</dbReference>
<gene>
    <name evidence="2" type="ORF">RAK27_03375</name>
</gene>
<dbReference type="GeneID" id="83607327"/>
<accession>A0AAW9JQW8</accession>
<dbReference type="Proteomes" id="UP001290462">
    <property type="component" value="Unassembled WGS sequence"/>
</dbReference>
<comment type="caution">
    <text evidence="2">The sequence shown here is derived from an EMBL/GenBank/DDBJ whole genome shotgun (WGS) entry which is preliminary data.</text>
</comment>
<sequence>MQKLLKKQDQLALELLALLYLYNGESLSIVWCMDTLGETNRRLLVAIIENLSNKKNMNFHIQYSKKNVKAIFFDEFSLDDIYHDYYKNSVEIILLDRIFEGKVKNLVEYSTTHFYSYSTLYRKIQKLNLYFSSDFKITVGKNKNIPGKEHSIRCYYASLYNVLYGNRKMKFQKEIKKSEKYLKSIQINSEYLYSKLTFSEQISVIYYFTISRLRMEEYPIKLRPSSLKNSMFEEIVDNFDCFTEGLEVTKKQKKIERNWLLFYFLTTMQLNQKDNLSGYFNQKIFESLYKNESKPAEWLTHFNQCVGSNFSESEQTVMEFRLYQKIYQHVYFSKVVESLYQNPEKREASGRVKSVTYKVQSWYENAPFKKQLIHHGITIDVIVDLVLEHTDFLKRSKKIYIGTKKGRHWDQYLAKQLLTTELAEQITVVENWGKTTDFVIVDQKIPVLPAYKTFIISKNPSLKELENIQKELQKLLA</sequence>
<feature type="domain" description="Mga helix-turn-helix" evidence="1">
    <location>
        <begin position="75"/>
        <end position="160"/>
    </location>
</feature>
<dbReference type="Pfam" id="PF05043">
    <property type="entry name" value="Mga"/>
    <property type="match status" value="1"/>
</dbReference>
<evidence type="ECO:0000313" key="3">
    <source>
        <dbReference type="Proteomes" id="UP001290462"/>
    </source>
</evidence>